<dbReference type="EMBL" id="CAUJNA010003865">
    <property type="protein sequence ID" value="CAJ1411267.1"/>
    <property type="molecule type" value="Genomic_DNA"/>
</dbReference>
<evidence type="ECO:0000259" key="1">
    <source>
        <dbReference type="PROSITE" id="PS51184"/>
    </source>
</evidence>
<dbReference type="InterPro" id="IPR003347">
    <property type="entry name" value="JmjC_dom"/>
</dbReference>
<evidence type="ECO:0000313" key="2">
    <source>
        <dbReference type="EMBL" id="CAJ1411267.1"/>
    </source>
</evidence>
<dbReference type="PANTHER" id="PTHR12461:SF105">
    <property type="entry name" value="HYPOXIA-INDUCIBLE FACTOR 1-ALPHA INHIBITOR"/>
    <property type="match status" value="1"/>
</dbReference>
<protein>
    <recommendedName>
        <fullName evidence="1">JmjC domain-containing protein</fullName>
    </recommendedName>
</protein>
<name>A0AA36JT22_9DINO</name>
<comment type="caution">
    <text evidence="2">The sequence shown here is derived from an EMBL/GenBank/DDBJ whole genome shotgun (WGS) entry which is preliminary data.</text>
</comment>
<dbReference type="Proteomes" id="UP001178507">
    <property type="component" value="Unassembled WGS sequence"/>
</dbReference>
<keyword evidence="3" id="KW-1185">Reference proteome</keyword>
<organism evidence="2 3">
    <name type="scientific">Effrenium voratum</name>
    <dbReference type="NCBI Taxonomy" id="2562239"/>
    <lineage>
        <taxon>Eukaryota</taxon>
        <taxon>Sar</taxon>
        <taxon>Alveolata</taxon>
        <taxon>Dinophyceae</taxon>
        <taxon>Suessiales</taxon>
        <taxon>Symbiodiniaceae</taxon>
        <taxon>Effrenium</taxon>
    </lineage>
</organism>
<dbReference type="PANTHER" id="PTHR12461">
    <property type="entry name" value="HYPOXIA-INDUCIBLE FACTOR 1 ALPHA INHIBITOR-RELATED"/>
    <property type="match status" value="1"/>
</dbReference>
<dbReference type="PROSITE" id="PS51184">
    <property type="entry name" value="JMJC"/>
    <property type="match status" value="1"/>
</dbReference>
<dbReference type="SUPFAM" id="SSF51197">
    <property type="entry name" value="Clavaminate synthase-like"/>
    <property type="match status" value="1"/>
</dbReference>
<reference evidence="2" key="1">
    <citation type="submission" date="2023-08" db="EMBL/GenBank/DDBJ databases">
        <authorList>
            <person name="Chen Y."/>
            <person name="Shah S."/>
            <person name="Dougan E. K."/>
            <person name="Thang M."/>
            <person name="Chan C."/>
        </authorList>
    </citation>
    <scope>NUCLEOTIDE SEQUENCE</scope>
</reference>
<dbReference type="Gene3D" id="2.60.120.650">
    <property type="entry name" value="Cupin"/>
    <property type="match status" value="1"/>
</dbReference>
<proteinExistence type="predicted"/>
<gene>
    <name evidence="2" type="ORF">EVOR1521_LOCUS31880</name>
</gene>
<accession>A0AA36JT22</accession>
<dbReference type="Pfam" id="PF13621">
    <property type="entry name" value="Cupin_8"/>
    <property type="match status" value="1"/>
</dbReference>
<feature type="domain" description="JmjC" evidence="1">
    <location>
        <begin position="153"/>
        <end position="310"/>
    </location>
</feature>
<dbReference type="InterPro" id="IPR041667">
    <property type="entry name" value="Cupin_8"/>
</dbReference>
<evidence type="ECO:0000313" key="3">
    <source>
        <dbReference type="Proteomes" id="UP001178507"/>
    </source>
</evidence>
<dbReference type="SMART" id="SM00558">
    <property type="entry name" value="JmjC"/>
    <property type="match status" value="1"/>
</dbReference>
<sequence length="317" mass="34191">MAAKRSSALVRFVYARCGAKGGEACAALGARRPTNFSELRAAVQDSWPAILGSEGVLPSALLAPLPDLIQLADLCGHRQVAVRLPKARLSFLGVRSSFLEDPKERTFGDVRKGKAPYEDAELAVLKDVIQELTTSQAARRYAASVPLDRDLPELAALAEPLRSHWAKLLEVLGPEVPNTPVMYLGSGEQRTPLHCDPTENITIVVQGSKLFRLFPPAAAPYLRPLGGWLPAAACWLSGVVPAVYSAADAFQPLPGPKPLDVQLQAGQGLYLPAGWWHAVVGSQEPNMAIVFGYAPHESKGARYFQSWLHPFLGKMAS</sequence>
<dbReference type="AlphaFoldDB" id="A0AA36JT22"/>